<evidence type="ECO:0000313" key="3">
    <source>
        <dbReference type="Proteomes" id="UP000265520"/>
    </source>
</evidence>
<keyword evidence="3" id="KW-1185">Reference proteome</keyword>
<organism evidence="2 3">
    <name type="scientific">Trifolium medium</name>
    <dbReference type="NCBI Taxonomy" id="97028"/>
    <lineage>
        <taxon>Eukaryota</taxon>
        <taxon>Viridiplantae</taxon>
        <taxon>Streptophyta</taxon>
        <taxon>Embryophyta</taxon>
        <taxon>Tracheophyta</taxon>
        <taxon>Spermatophyta</taxon>
        <taxon>Magnoliopsida</taxon>
        <taxon>eudicotyledons</taxon>
        <taxon>Gunneridae</taxon>
        <taxon>Pentapetalae</taxon>
        <taxon>rosids</taxon>
        <taxon>fabids</taxon>
        <taxon>Fabales</taxon>
        <taxon>Fabaceae</taxon>
        <taxon>Papilionoideae</taxon>
        <taxon>50 kb inversion clade</taxon>
        <taxon>NPAAA clade</taxon>
        <taxon>Hologalegina</taxon>
        <taxon>IRL clade</taxon>
        <taxon>Trifolieae</taxon>
        <taxon>Trifolium</taxon>
    </lineage>
</organism>
<feature type="compositionally biased region" description="Basic and acidic residues" evidence="1">
    <location>
        <begin position="1"/>
        <end position="26"/>
    </location>
</feature>
<feature type="non-terminal residue" evidence="2">
    <location>
        <position position="1"/>
    </location>
</feature>
<dbReference type="EMBL" id="LXQA010478415">
    <property type="protein sequence ID" value="MCI54381.1"/>
    <property type="molecule type" value="Genomic_DNA"/>
</dbReference>
<reference evidence="2 3" key="1">
    <citation type="journal article" date="2018" name="Front. Plant Sci.">
        <title>Red Clover (Trifolium pratense) and Zigzag Clover (T. medium) - A Picture of Genomic Similarities and Differences.</title>
        <authorList>
            <person name="Dluhosova J."/>
            <person name="Istvanek J."/>
            <person name="Nedelnik J."/>
            <person name="Repkova J."/>
        </authorList>
    </citation>
    <scope>NUCLEOTIDE SEQUENCE [LARGE SCALE GENOMIC DNA]</scope>
    <source>
        <strain evidence="3">cv. 10/8</strain>
        <tissue evidence="2">Leaf</tissue>
    </source>
</reference>
<comment type="caution">
    <text evidence="2">The sequence shown here is derived from an EMBL/GenBank/DDBJ whole genome shotgun (WGS) entry which is preliminary data.</text>
</comment>
<name>A0A392SZS6_9FABA</name>
<evidence type="ECO:0000313" key="2">
    <source>
        <dbReference type="EMBL" id="MCI54381.1"/>
    </source>
</evidence>
<feature type="compositionally biased region" description="Polar residues" evidence="1">
    <location>
        <begin position="45"/>
        <end position="60"/>
    </location>
</feature>
<proteinExistence type="predicted"/>
<evidence type="ECO:0000256" key="1">
    <source>
        <dbReference type="SAM" id="MobiDB-lite"/>
    </source>
</evidence>
<dbReference type="AlphaFoldDB" id="A0A392SZS6"/>
<sequence>TKEQSVTLKEKKVTLKSGRETSERESTPAGEGKVHMALNRETGHNKNQPGKGTTGNHIISNKGTEIRAIFLLEISPP</sequence>
<dbReference type="Proteomes" id="UP000265520">
    <property type="component" value="Unassembled WGS sequence"/>
</dbReference>
<protein>
    <submittedName>
        <fullName evidence="2">Uncharacterized protein</fullName>
    </submittedName>
</protein>
<accession>A0A392SZS6</accession>
<feature type="region of interest" description="Disordered" evidence="1">
    <location>
        <begin position="1"/>
        <end position="60"/>
    </location>
</feature>